<reference evidence="1" key="1">
    <citation type="submission" date="2022-12" db="EMBL/GenBank/DDBJ databases">
        <title>Phocaeicola acetigenes sp. nov., isolated feces from a healthy human.</title>
        <authorList>
            <person name="Do H."/>
            <person name="Ha Y.B."/>
            <person name="Kim J.-S."/>
            <person name="Suh M.K."/>
            <person name="Kim H.S."/>
            <person name="Lee J.-S."/>
        </authorList>
    </citation>
    <scope>NUCLEOTIDE SEQUENCE</scope>
    <source>
        <strain evidence="1">KGMB11183</strain>
    </source>
</reference>
<protein>
    <submittedName>
        <fullName evidence="1">DUF6078 family protein</fullName>
    </submittedName>
</protein>
<accession>A0ABT4PH18</accession>
<keyword evidence="2" id="KW-1185">Reference proteome</keyword>
<dbReference type="RefSeq" id="WP_269877534.1">
    <property type="nucleotide sequence ID" value="NZ_JAPZVM010000004.1"/>
</dbReference>
<gene>
    <name evidence="1" type="ORF">O6P32_06430</name>
</gene>
<sequence length="145" mass="17152">MKESELCKDMPSHYAACLHADCPCAASCLHQLVYQPLMEKEAVFYLISPLRCSKNQSCVYYRNAEPVRYAFGFKGMKEKMYPAQYRKFMSVLTAYFGYNPYFDRKKGKRALPPKEQEFILQTLKKLGIEEPLEFDRYENRVNWKD</sequence>
<dbReference type="Pfam" id="PF19555">
    <property type="entry name" value="DUF6078"/>
    <property type="match status" value="1"/>
</dbReference>
<dbReference type="Proteomes" id="UP001141933">
    <property type="component" value="Unassembled WGS sequence"/>
</dbReference>
<comment type="caution">
    <text evidence="1">The sequence shown here is derived from an EMBL/GenBank/DDBJ whole genome shotgun (WGS) entry which is preliminary data.</text>
</comment>
<organism evidence="1 2">
    <name type="scientific">Phocaeicola acetigenes</name>
    <dbReference type="NCBI Taxonomy" id="3016083"/>
    <lineage>
        <taxon>Bacteria</taxon>
        <taxon>Pseudomonadati</taxon>
        <taxon>Bacteroidota</taxon>
        <taxon>Bacteroidia</taxon>
        <taxon>Bacteroidales</taxon>
        <taxon>Bacteroidaceae</taxon>
        <taxon>Phocaeicola</taxon>
    </lineage>
</organism>
<proteinExistence type="predicted"/>
<dbReference type="InterPro" id="IPR045724">
    <property type="entry name" value="DUF6078"/>
</dbReference>
<evidence type="ECO:0000313" key="1">
    <source>
        <dbReference type="EMBL" id="MCZ8372346.1"/>
    </source>
</evidence>
<evidence type="ECO:0000313" key="2">
    <source>
        <dbReference type="Proteomes" id="UP001141933"/>
    </source>
</evidence>
<name>A0ABT4PH18_9BACT</name>
<dbReference type="EMBL" id="JAPZVM010000004">
    <property type="protein sequence ID" value="MCZ8372346.1"/>
    <property type="molecule type" value="Genomic_DNA"/>
</dbReference>